<dbReference type="RefSeq" id="WP_184658885.1">
    <property type="nucleotide sequence ID" value="NZ_CP031518.1"/>
</dbReference>
<feature type="transmembrane region" description="Helical" evidence="1">
    <location>
        <begin position="62"/>
        <end position="85"/>
    </location>
</feature>
<dbReference type="AlphaFoldDB" id="A0A7W8G8V2"/>
<comment type="caution">
    <text evidence="2">The sequence shown here is derived from an EMBL/GenBank/DDBJ whole genome shotgun (WGS) entry which is preliminary data.</text>
</comment>
<reference evidence="2 3" key="1">
    <citation type="submission" date="2020-08" db="EMBL/GenBank/DDBJ databases">
        <title>Genomic Encyclopedia of Type Strains, Phase IV (KMG-IV): sequencing the most valuable type-strain genomes for metagenomic binning, comparative biology and taxonomic classification.</title>
        <authorList>
            <person name="Goeker M."/>
        </authorList>
    </citation>
    <scope>NUCLEOTIDE SEQUENCE [LARGE SCALE GENOMIC DNA]</scope>
    <source>
        <strain evidence="2 3">DSM 103462</strain>
    </source>
</reference>
<feature type="transmembrane region" description="Helical" evidence="1">
    <location>
        <begin position="106"/>
        <end position="133"/>
    </location>
</feature>
<keyword evidence="1" id="KW-0472">Membrane</keyword>
<keyword evidence="3" id="KW-1185">Reference proteome</keyword>
<keyword evidence="1" id="KW-1133">Transmembrane helix</keyword>
<evidence type="ECO:0000313" key="2">
    <source>
        <dbReference type="EMBL" id="MBB5226012.1"/>
    </source>
</evidence>
<dbReference type="PANTHER" id="PTHR36832">
    <property type="entry name" value="SLR1174 PROTEIN-RELATED"/>
    <property type="match status" value="1"/>
</dbReference>
<protein>
    <submittedName>
        <fullName evidence="2">ABC-2 type transport system permease protein</fullName>
    </submittedName>
</protein>
<organism evidence="2 3">
    <name type="scientific">Treponema ruminis</name>
    <dbReference type="NCBI Taxonomy" id="744515"/>
    <lineage>
        <taxon>Bacteria</taxon>
        <taxon>Pseudomonadati</taxon>
        <taxon>Spirochaetota</taxon>
        <taxon>Spirochaetia</taxon>
        <taxon>Spirochaetales</taxon>
        <taxon>Treponemataceae</taxon>
        <taxon>Treponema</taxon>
    </lineage>
</organism>
<dbReference type="EMBL" id="JACHFQ010000004">
    <property type="protein sequence ID" value="MBB5226012.1"/>
    <property type="molecule type" value="Genomic_DNA"/>
</dbReference>
<accession>A0A7W8G8V2</accession>
<feature type="transmembrane region" description="Helical" evidence="1">
    <location>
        <begin position="145"/>
        <end position="168"/>
    </location>
</feature>
<proteinExistence type="predicted"/>
<feature type="transmembrane region" description="Helical" evidence="1">
    <location>
        <begin position="235"/>
        <end position="257"/>
    </location>
</feature>
<evidence type="ECO:0000256" key="1">
    <source>
        <dbReference type="SAM" id="Phobius"/>
    </source>
</evidence>
<keyword evidence="1" id="KW-0812">Transmembrane</keyword>
<dbReference type="Proteomes" id="UP000518887">
    <property type="component" value="Unassembled WGS sequence"/>
</dbReference>
<name>A0A7W8G8V2_9SPIR</name>
<feature type="transmembrane region" description="Helical" evidence="1">
    <location>
        <begin position="20"/>
        <end position="42"/>
    </location>
</feature>
<dbReference type="PANTHER" id="PTHR36832:SF1">
    <property type="entry name" value="SLR1174 PROTEIN"/>
    <property type="match status" value="1"/>
</dbReference>
<gene>
    <name evidence="2" type="ORF">HNP76_001380</name>
</gene>
<evidence type="ECO:0000313" key="3">
    <source>
        <dbReference type="Proteomes" id="UP000518887"/>
    </source>
</evidence>
<sequence>MTLNSCFALARIGIMERLNYRLSIFVTLFGNLVYLVLIYFLWSAIYASSGTDVVNGMTLNDTLIYLVLATALFNFLEVFLVWEMSRDIQSGGIVLKLLKPMSFRRYSFWSFFGENIVSFFLTFLPTFIIINVLTRGSIPMGLNLVFFMISVLLALNINFSVDMIVATICLHTESTWGINMVKECIVLLLSGASIPLAFFPEKLRAVVQLLPFRCIYDTPLSILLQKEGYTVESGVFSALLMQLFWFAALALLGSIFWKFSLKKITVNGG</sequence>